<evidence type="ECO:0000259" key="2">
    <source>
        <dbReference type="Pfam" id="PF07992"/>
    </source>
</evidence>
<sequence length="575" mass="65286">MAPKRVLKVVIVGGGISGIAQAVRLQEALGSKVDFTIYEREAEVGGVWRDSTWPGTAVDVPIHLYCLYSHLNPDFSSKWAGRDEVLGYWKRIVARHRLADRFVFRTEFVSSRWSSSTQSHTITFRRLPSNELFTVQADILISATGALNKPIIPAVPGRENFKGVQWHSSRWNGEVELEGKRIAIVGNGSSGIQVVPNIVDVPGIEIVQFIRSPGYFRPKVNFEYTPFQRFVFRYVPFALRLYRWKQFLEYDRNILSRGNGTWTSDLRARMTTNIITYMKSQMPEKYYDALIPKYPMHCKRVAYDAGWLASLNKPNISLISDAIVAVDETGLLTSTGQHIEVDYIAWATGFEVSETGVGLNHGVFGEDGKELRETWKENNGAYGYLGVAVPRVPNYFTVLGPNAISQSWGNTINNNTHFIARIVRGIYDRGLSSIVVKDEVMRDYNKYITSRLNQTSLASSECGTSWYKDPVTGRLVAPAPWGATELWTRTRKIRWEDWLCRRKLPSGEVIEVDIRTPRSWTPWSILMDWIAARLQKWLIRLMTEVEPGRVGGVGKVELLKEVGEGKKQVVEIEVR</sequence>
<dbReference type="OrthoDB" id="66881at2759"/>
<dbReference type="PANTHER" id="PTHR42877">
    <property type="entry name" value="L-ORNITHINE N(5)-MONOOXYGENASE-RELATED"/>
    <property type="match status" value="1"/>
</dbReference>
<name>A0A061ADH0_RHOTO</name>
<dbReference type="InterPro" id="IPR051209">
    <property type="entry name" value="FAD-bind_Monooxygenase_sf"/>
</dbReference>
<dbReference type="InterPro" id="IPR036188">
    <property type="entry name" value="FAD/NAD-bd_sf"/>
</dbReference>
<dbReference type="PANTHER" id="PTHR42877:SF4">
    <property type="entry name" value="FAD_NAD(P)-BINDING DOMAIN-CONTAINING PROTEIN-RELATED"/>
    <property type="match status" value="1"/>
</dbReference>
<organism evidence="3">
    <name type="scientific">Rhodotorula toruloides</name>
    <name type="common">Yeast</name>
    <name type="synonym">Rhodosporidium toruloides</name>
    <dbReference type="NCBI Taxonomy" id="5286"/>
    <lineage>
        <taxon>Eukaryota</taxon>
        <taxon>Fungi</taxon>
        <taxon>Dikarya</taxon>
        <taxon>Basidiomycota</taxon>
        <taxon>Pucciniomycotina</taxon>
        <taxon>Microbotryomycetes</taxon>
        <taxon>Sporidiobolales</taxon>
        <taxon>Sporidiobolaceae</taxon>
        <taxon>Rhodotorula</taxon>
    </lineage>
</organism>
<dbReference type="EMBL" id="LK052936">
    <property type="protein sequence ID" value="CDR35606.1"/>
    <property type="molecule type" value="Genomic_DNA"/>
</dbReference>
<reference evidence="3" key="1">
    <citation type="journal article" date="2014" name="Genome Announc.">
        <title>Draft genome sequence of Rhodosporidium toruloides CECT1137, an oleaginous yeast of biotechnological interest.</title>
        <authorList>
            <person name="Morin N."/>
            <person name="Calcas X."/>
            <person name="Devillers H."/>
            <person name="Durrens P."/>
            <person name="Sherman D.J."/>
            <person name="Nicaud J.-M."/>
            <person name="Neuveglise C."/>
        </authorList>
    </citation>
    <scope>NUCLEOTIDE SEQUENCE</scope>
    <source>
        <strain evidence="3">CECT1137</strain>
    </source>
</reference>
<proteinExistence type="inferred from homology"/>
<evidence type="ECO:0000313" key="3">
    <source>
        <dbReference type="EMBL" id="CDR35606.1"/>
    </source>
</evidence>
<protein>
    <submittedName>
        <fullName evidence="3">RHTO0S01e03114g1_1</fullName>
    </submittedName>
</protein>
<dbReference type="Pfam" id="PF07992">
    <property type="entry name" value="Pyr_redox_2"/>
    <property type="match status" value="1"/>
</dbReference>
<evidence type="ECO:0000256" key="1">
    <source>
        <dbReference type="ARBA" id="ARBA00010139"/>
    </source>
</evidence>
<dbReference type="Gene3D" id="3.50.50.60">
    <property type="entry name" value="FAD/NAD(P)-binding domain"/>
    <property type="match status" value="2"/>
</dbReference>
<accession>A0A061ADH0</accession>
<feature type="domain" description="FAD/NAD(P)-binding" evidence="2">
    <location>
        <begin position="8"/>
        <end position="194"/>
    </location>
</feature>
<dbReference type="SUPFAM" id="SSF51905">
    <property type="entry name" value="FAD/NAD(P)-binding domain"/>
    <property type="match status" value="2"/>
</dbReference>
<gene>
    <name evidence="3" type="ORF">RHTO0S_01e03114g</name>
</gene>
<dbReference type="GO" id="GO:0016491">
    <property type="term" value="F:oxidoreductase activity"/>
    <property type="evidence" value="ECO:0007669"/>
    <property type="project" value="InterPro"/>
</dbReference>
<dbReference type="AlphaFoldDB" id="A0A061ADH0"/>
<comment type="similarity">
    <text evidence="1">Belongs to the FAD-binding monooxygenase family.</text>
</comment>
<dbReference type="InterPro" id="IPR023753">
    <property type="entry name" value="FAD/NAD-binding_dom"/>
</dbReference>